<comment type="caution">
    <text evidence="3">The sequence shown here is derived from an EMBL/GenBank/DDBJ whole genome shotgun (WGS) entry which is preliminary data.</text>
</comment>
<accession>A0ABW4J6J0</accession>
<protein>
    <submittedName>
        <fullName evidence="3">Uncharacterized protein</fullName>
    </submittedName>
</protein>
<feature type="transmembrane region" description="Helical" evidence="2">
    <location>
        <begin position="95"/>
        <end position="113"/>
    </location>
</feature>
<gene>
    <name evidence="3" type="ORF">ACFQ5M_03805</name>
</gene>
<sequence>MRAAKIFVGILQLPIAILIVFQTYSAWSQIVTTDHIQKIIYAAFIIGVAYLIAGTVNLLTNDSKSFIPEIIYFVLLLIGWFFARNDAKNFNFLNFWAWLGFFLGLIFIAWHIAKITFLPEKKPASKTNARRTQQRHAVQPAPDHNSYNTAAYPQQTLGNVQQSRSSRTQAPAPLPSRSQMRAKKNKRGRK</sequence>
<organism evidence="3 4">
    <name type="scientific">Agrilactobacillus yilanensis</name>
    <dbReference type="NCBI Taxonomy" id="2485997"/>
    <lineage>
        <taxon>Bacteria</taxon>
        <taxon>Bacillati</taxon>
        <taxon>Bacillota</taxon>
        <taxon>Bacilli</taxon>
        <taxon>Lactobacillales</taxon>
        <taxon>Lactobacillaceae</taxon>
        <taxon>Agrilactobacillus</taxon>
    </lineage>
</organism>
<evidence type="ECO:0000256" key="2">
    <source>
        <dbReference type="SAM" id="Phobius"/>
    </source>
</evidence>
<dbReference type="RefSeq" id="WP_125713636.1">
    <property type="nucleotide sequence ID" value="NZ_JBHTOP010000006.1"/>
</dbReference>
<feature type="transmembrane region" description="Helical" evidence="2">
    <location>
        <begin position="39"/>
        <end position="59"/>
    </location>
</feature>
<feature type="region of interest" description="Disordered" evidence="1">
    <location>
        <begin position="126"/>
        <end position="190"/>
    </location>
</feature>
<dbReference type="EMBL" id="JBHTOP010000006">
    <property type="protein sequence ID" value="MFD1671213.1"/>
    <property type="molecule type" value="Genomic_DNA"/>
</dbReference>
<feature type="compositionally biased region" description="Polar residues" evidence="1">
    <location>
        <begin position="145"/>
        <end position="169"/>
    </location>
</feature>
<evidence type="ECO:0000313" key="3">
    <source>
        <dbReference type="EMBL" id="MFD1671213.1"/>
    </source>
</evidence>
<evidence type="ECO:0000256" key="1">
    <source>
        <dbReference type="SAM" id="MobiDB-lite"/>
    </source>
</evidence>
<keyword evidence="2" id="KW-0812">Transmembrane</keyword>
<keyword evidence="2" id="KW-0472">Membrane</keyword>
<keyword evidence="4" id="KW-1185">Reference proteome</keyword>
<reference evidence="4" key="1">
    <citation type="journal article" date="2019" name="Int. J. Syst. Evol. Microbiol.">
        <title>The Global Catalogue of Microorganisms (GCM) 10K type strain sequencing project: providing services to taxonomists for standard genome sequencing and annotation.</title>
        <authorList>
            <consortium name="The Broad Institute Genomics Platform"/>
            <consortium name="The Broad Institute Genome Sequencing Center for Infectious Disease"/>
            <person name="Wu L."/>
            <person name="Ma J."/>
        </authorList>
    </citation>
    <scope>NUCLEOTIDE SEQUENCE [LARGE SCALE GENOMIC DNA]</scope>
    <source>
        <strain evidence="4">CCM 8896</strain>
    </source>
</reference>
<evidence type="ECO:0000313" key="4">
    <source>
        <dbReference type="Proteomes" id="UP001597267"/>
    </source>
</evidence>
<feature type="compositionally biased region" description="Basic residues" evidence="1">
    <location>
        <begin position="180"/>
        <end position="190"/>
    </location>
</feature>
<proteinExistence type="predicted"/>
<keyword evidence="2" id="KW-1133">Transmembrane helix</keyword>
<feature type="transmembrane region" description="Helical" evidence="2">
    <location>
        <begin position="7"/>
        <end position="27"/>
    </location>
</feature>
<feature type="transmembrane region" description="Helical" evidence="2">
    <location>
        <begin position="66"/>
        <end position="83"/>
    </location>
</feature>
<dbReference type="Proteomes" id="UP001597267">
    <property type="component" value="Unassembled WGS sequence"/>
</dbReference>
<name>A0ABW4J6J0_9LACO</name>